<dbReference type="RefSeq" id="WP_003371490.1">
    <property type="nucleotide sequence ID" value="NZ_CP010520.1"/>
</dbReference>
<evidence type="ECO:0000313" key="8">
    <source>
        <dbReference type="Proteomes" id="UP000486903"/>
    </source>
</evidence>
<reference evidence="1 5" key="1">
    <citation type="submission" date="2019-02" db="EMBL/GenBank/DDBJ databases">
        <title>Genome sequencing of Clostridium botulinum clinical isolates.</title>
        <authorList>
            <person name="Brunt J."/>
            <person name="Van Vliet A.H.M."/>
            <person name="Stringer S.C."/>
            <person name="Grant K.A."/>
            <person name="Carter A.C."/>
            <person name="Peck M.W."/>
        </authorList>
    </citation>
    <scope>NUCLEOTIDE SEQUENCE [LARGE SCALE GENOMIC DNA]</scope>
    <source>
        <strain evidence="1 5">H113700579</strain>
    </source>
</reference>
<dbReference type="Proteomes" id="UP000472355">
    <property type="component" value="Unassembled WGS sequence"/>
</dbReference>
<proteinExistence type="predicted"/>
<evidence type="ECO:0000313" key="6">
    <source>
        <dbReference type="Proteomes" id="UP000473681"/>
    </source>
</evidence>
<evidence type="ECO:0000313" key="1">
    <source>
        <dbReference type="EMBL" id="NFA44414.1"/>
    </source>
</evidence>
<evidence type="ECO:0000313" key="5">
    <source>
        <dbReference type="Proteomes" id="UP000472355"/>
    </source>
</evidence>
<dbReference type="AlphaFoldDB" id="A0A093VR16"/>
<evidence type="ECO:0000313" key="3">
    <source>
        <dbReference type="EMBL" id="NFN34066.1"/>
    </source>
</evidence>
<accession>A0A093VR16</accession>
<dbReference type="Proteomes" id="UP000473681">
    <property type="component" value="Unassembled WGS sequence"/>
</dbReference>
<dbReference type="Proteomes" id="UP000486903">
    <property type="component" value="Unassembled WGS sequence"/>
</dbReference>
<gene>
    <name evidence="1" type="ORF">EXM65_18080</name>
    <name evidence="2" type="ORF">FC774_11010</name>
    <name evidence="3" type="ORF">FDB51_02780</name>
    <name evidence="4" type="ORF">FDG31_03800</name>
</gene>
<sequence length="129" mass="15531">MYDVDDFFNHPEHRMYIKYEPFYLTPKIFYFLCEAKSIYNMIEAAKSNRPALEGVIPEIEDFFEAGMPEDMFKQMIGRMVKFILRDFGCFPLEKIPTLKRKNTIFKSGLKYTYDESRARRKIKVHYEIV</sequence>
<dbReference type="EMBL" id="SWOV01000029">
    <property type="protein sequence ID" value="NFF88395.1"/>
    <property type="molecule type" value="Genomic_DNA"/>
</dbReference>
<dbReference type="EMBL" id="SWVK01000003">
    <property type="protein sequence ID" value="NFN34066.1"/>
    <property type="molecule type" value="Genomic_DNA"/>
</dbReference>
<dbReference type="OrthoDB" id="1905552at2"/>
<dbReference type="EMBL" id="SGKU01000080">
    <property type="protein sequence ID" value="NFA44414.1"/>
    <property type="molecule type" value="Genomic_DNA"/>
</dbReference>
<organism evidence="1 5">
    <name type="scientific">Clostridium botulinum</name>
    <dbReference type="NCBI Taxonomy" id="1491"/>
    <lineage>
        <taxon>Bacteria</taxon>
        <taxon>Bacillati</taxon>
        <taxon>Bacillota</taxon>
        <taxon>Clostridia</taxon>
        <taxon>Eubacteriales</taxon>
        <taxon>Clostridiaceae</taxon>
        <taxon>Clostridium</taxon>
    </lineage>
</organism>
<name>A0A093VR16_CLOBO</name>
<dbReference type="EMBL" id="SXFB01000002">
    <property type="protein sequence ID" value="NFV25298.1"/>
    <property type="molecule type" value="Genomic_DNA"/>
</dbReference>
<evidence type="ECO:0000313" key="2">
    <source>
        <dbReference type="EMBL" id="NFF88395.1"/>
    </source>
</evidence>
<evidence type="ECO:0000313" key="4">
    <source>
        <dbReference type="EMBL" id="NFV25298.1"/>
    </source>
</evidence>
<comment type="caution">
    <text evidence="1">The sequence shown here is derived from an EMBL/GenBank/DDBJ whole genome shotgun (WGS) entry which is preliminary data.</text>
</comment>
<reference evidence="6 7" key="2">
    <citation type="submission" date="2019-04" db="EMBL/GenBank/DDBJ databases">
        <title>Genome sequencing of Clostridium botulinum Groups I-IV and Clostridium butyricum.</title>
        <authorList>
            <person name="Brunt J."/>
            <person name="Van Vliet A.H.M."/>
            <person name="Stringer S.C."/>
            <person name="Carter A.T."/>
            <person name="Peck M.W."/>
        </authorList>
    </citation>
    <scope>NUCLEOTIDE SEQUENCE [LARGE SCALE GENOMIC DNA]</scope>
    <source>
        <strain evidence="2 7">1605</strain>
        <strain evidence="4 8">BL81</strain>
        <strain evidence="3 6">CB-K-33E</strain>
    </source>
</reference>
<evidence type="ECO:0000313" key="7">
    <source>
        <dbReference type="Proteomes" id="UP000476820"/>
    </source>
</evidence>
<dbReference type="Proteomes" id="UP000476820">
    <property type="component" value="Unassembled WGS sequence"/>
</dbReference>
<protein>
    <submittedName>
        <fullName evidence="1">Uncharacterized protein</fullName>
    </submittedName>
</protein>